<feature type="compositionally biased region" description="Basic and acidic residues" evidence="1">
    <location>
        <begin position="165"/>
        <end position="190"/>
    </location>
</feature>
<dbReference type="EMBL" id="NRDI02000012">
    <property type="protein sequence ID" value="KAI1512000.1"/>
    <property type="molecule type" value="Genomic_DNA"/>
</dbReference>
<accession>A0A922NA23</accession>
<dbReference type="InterPro" id="IPR036770">
    <property type="entry name" value="Ankyrin_rpt-contain_sf"/>
</dbReference>
<comment type="caution">
    <text evidence="2">The sequence shown here is derived from an EMBL/GenBank/DDBJ whole genome shotgun (WGS) entry which is preliminary data.</text>
</comment>
<dbReference type="PANTHER" id="PTHR37542">
    <property type="entry name" value="HELO DOMAIN-CONTAINING PROTEIN-RELATED"/>
    <property type="match status" value="1"/>
</dbReference>
<organism evidence="2 3">
    <name type="scientific">Pyrenophora tritici-repentis</name>
    <dbReference type="NCBI Taxonomy" id="45151"/>
    <lineage>
        <taxon>Eukaryota</taxon>
        <taxon>Fungi</taxon>
        <taxon>Dikarya</taxon>
        <taxon>Ascomycota</taxon>
        <taxon>Pezizomycotina</taxon>
        <taxon>Dothideomycetes</taxon>
        <taxon>Pleosporomycetidae</taxon>
        <taxon>Pleosporales</taxon>
        <taxon>Pleosporineae</taxon>
        <taxon>Pleosporaceae</taxon>
        <taxon>Pyrenophora</taxon>
    </lineage>
</organism>
<keyword evidence="3" id="KW-1185">Reference proteome</keyword>
<evidence type="ECO:0000313" key="2">
    <source>
        <dbReference type="EMBL" id="KAI1512000.1"/>
    </source>
</evidence>
<dbReference type="PANTHER" id="PTHR37542:SF3">
    <property type="entry name" value="PRION-INHIBITION AND PROPAGATION HELO DOMAIN-CONTAINING PROTEIN"/>
    <property type="match status" value="1"/>
</dbReference>
<reference evidence="3" key="1">
    <citation type="journal article" date="2022" name="Microb. Genom.">
        <title>A global pangenome for the wheat fungal pathogen Pyrenophora tritici-repentis and prediction of effector protein structural homology.</title>
        <authorList>
            <person name="Moolhuijzen P.M."/>
            <person name="See P.T."/>
            <person name="Shi G."/>
            <person name="Powell H.R."/>
            <person name="Cockram J."/>
            <person name="Jorgensen L.N."/>
            <person name="Benslimane H."/>
            <person name="Strelkov S.E."/>
            <person name="Turner J."/>
            <person name="Liu Z."/>
            <person name="Moffat C.S."/>
        </authorList>
    </citation>
    <scope>NUCLEOTIDE SEQUENCE [LARGE SCALE GENOMIC DNA]</scope>
</reference>
<dbReference type="Proteomes" id="UP000249757">
    <property type="component" value="Unassembled WGS sequence"/>
</dbReference>
<dbReference type="SUPFAM" id="SSF48403">
    <property type="entry name" value="Ankyrin repeat"/>
    <property type="match status" value="1"/>
</dbReference>
<feature type="region of interest" description="Disordered" evidence="1">
    <location>
        <begin position="157"/>
        <end position="190"/>
    </location>
</feature>
<gene>
    <name evidence="2" type="ORF">Ptr86124_008840</name>
</gene>
<dbReference type="Gene3D" id="1.25.40.20">
    <property type="entry name" value="Ankyrin repeat-containing domain"/>
    <property type="match status" value="1"/>
</dbReference>
<name>A0A922NA23_9PLEO</name>
<evidence type="ECO:0000256" key="1">
    <source>
        <dbReference type="SAM" id="MobiDB-lite"/>
    </source>
</evidence>
<dbReference type="AlphaFoldDB" id="A0A922NA23"/>
<proteinExistence type="predicted"/>
<sequence length="822" mass="93981">MEALSDTDILIWAVKSEIDDIHEMLANIKVECVDRPIQRLIIAQYSSTVDLKEASHIVEEIRQLLSDTPGLSALLAYQNATKMQQDQAAFARSVQSFAEEIIPLLLNLKDTLVSSQINAKPSFLERFIGSDAAKQLGLSFVAQMRRCHEAGQDDLLEQSKGTIKVNHDRKNKDENNEEGKNGDGKNEGKKKHDEISDIIIVAKYQPIVGEGFKQVIIEYREYAHDVDADAIGTIKSKVQQLATQLKKLTSTSTEPAALRGALQPPLSVLPCIDWKHDTDNKRFVLIYDIPRQLQNRLQDKESLFSTLGVWNHHRITEKWAIPFEQLYYIAYRIAHTTFNLHIRGWICYQRDKSPQKNPTPYLKGFEFSRKYDTHSERLRSNDYENDMYRHPGRQGLPDEIETFKLYHDLYAVGTVLFELGRSRCVEDILPKQLKLNGKERVNEAWEVRNTLVKEAKTKMPKYAGTAFAKCVCAVFALLNAGADANVDSKWSKLVSLQKWLEIEPKSLAYPEGYFIALEKLIGSLDVQDEFGMSLPLLWISLNASGLDYLEGLTWLQKKGATITTRDTYGRDVLFYAANNREIWDEACLQIMELYLESLPGTSRAGILNESKHGVTARTAFMAMCYNCYIRSVEYAIENGIDVNDSGREGMTALDIALDSGNGMRLGLWTNFARERGRLPKRSDQIIDAIFHNDGFGDEFKQSESSDNNVYAAKSRYMTFQKISQRLIAADAQTGKQLQRRDRAPDIKQREKEVPGMYGVEEFDVEDQPYYELWQHTYQFDDETEEENERIRNSRIGWSIPPAIRELETQHLYTELPMDPGLE</sequence>
<protein>
    <submittedName>
        <fullName evidence="2">Ank-2 domain containing protein</fullName>
    </submittedName>
</protein>
<evidence type="ECO:0000313" key="3">
    <source>
        <dbReference type="Proteomes" id="UP000249757"/>
    </source>
</evidence>